<evidence type="ECO:0000256" key="1">
    <source>
        <dbReference type="SAM" id="MobiDB-lite"/>
    </source>
</evidence>
<reference evidence="3" key="1">
    <citation type="journal article" date="2021" name="J. Hered.">
        <title>Genome Assembly of Salicaceae Populus deltoides (Eastern Cottonwood) I-69 Based on Nanopore Sequencing and Hi-C Technologies.</title>
        <authorList>
            <person name="Bai S."/>
            <person name="Wu H."/>
            <person name="Zhang J."/>
            <person name="Pan Z."/>
            <person name="Zhao W."/>
            <person name="Li Z."/>
            <person name="Tong C."/>
        </authorList>
    </citation>
    <scope>NUCLEOTIDE SEQUENCE</scope>
    <source>
        <tissue evidence="3">Leaf</tissue>
    </source>
</reference>
<dbReference type="Gene3D" id="3.90.1720.10">
    <property type="entry name" value="endopeptidase domain like (from Nostoc punctiforme)"/>
    <property type="match status" value="1"/>
</dbReference>
<keyword evidence="4" id="KW-1185">Reference proteome</keyword>
<sequence>MGDDTHHGKQPRTLQPSWPKSRRSHEGLQKNVLYKKNASWSGGNLPRLLPLWRIPLCLSLWDEHAGPSTRLSCPLPTCTTKESKPASEVVETAKEKLEDGFGTYNLISNNCEEFATFCKTGTSFYQQANRR</sequence>
<evidence type="ECO:0000259" key="2">
    <source>
        <dbReference type="PROSITE" id="PS51934"/>
    </source>
</evidence>
<dbReference type="PROSITE" id="PS51934">
    <property type="entry name" value="LRAT"/>
    <property type="match status" value="1"/>
</dbReference>
<name>A0A8T2YR43_POPDE</name>
<organism evidence="3 4">
    <name type="scientific">Populus deltoides</name>
    <name type="common">Eastern poplar</name>
    <name type="synonym">Eastern cottonwood</name>
    <dbReference type="NCBI Taxonomy" id="3696"/>
    <lineage>
        <taxon>Eukaryota</taxon>
        <taxon>Viridiplantae</taxon>
        <taxon>Streptophyta</taxon>
        <taxon>Embryophyta</taxon>
        <taxon>Tracheophyta</taxon>
        <taxon>Spermatophyta</taxon>
        <taxon>Magnoliopsida</taxon>
        <taxon>eudicotyledons</taxon>
        <taxon>Gunneridae</taxon>
        <taxon>Pentapetalae</taxon>
        <taxon>rosids</taxon>
        <taxon>fabids</taxon>
        <taxon>Malpighiales</taxon>
        <taxon>Salicaceae</taxon>
        <taxon>Saliceae</taxon>
        <taxon>Populus</taxon>
    </lineage>
</organism>
<dbReference type="EMBL" id="JACEGQ020000005">
    <property type="protein sequence ID" value="KAH8507540.1"/>
    <property type="molecule type" value="Genomic_DNA"/>
</dbReference>
<gene>
    <name evidence="3" type="ORF">H0E87_009911</name>
</gene>
<dbReference type="PANTHER" id="PTHR46137">
    <property type="entry name" value="OS05G0310600 PROTEIN"/>
    <property type="match status" value="1"/>
</dbReference>
<accession>A0A8T2YR43</accession>
<dbReference type="Proteomes" id="UP000807159">
    <property type="component" value="Chromosome 5"/>
</dbReference>
<dbReference type="Pfam" id="PF04970">
    <property type="entry name" value="LRAT"/>
    <property type="match status" value="1"/>
</dbReference>
<feature type="domain" description="LRAT" evidence="2">
    <location>
        <begin position="1"/>
        <end position="127"/>
    </location>
</feature>
<protein>
    <recommendedName>
        <fullName evidence="2">LRAT domain-containing protein</fullName>
    </recommendedName>
</protein>
<feature type="region of interest" description="Disordered" evidence="1">
    <location>
        <begin position="1"/>
        <end position="26"/>
    </location>
</feature>
<comment type="caution">
    <text evidence="3">The sequence shown here is derived from an EMBL/GenBank/DDBJ whole genome shotgun (WGS) entry which is preliminary data.</text>
</comment>
<dbReference type="AlphaFoldDB" id="A0A8T2YR43"/>
<dbReference type="PANTHER" id="PTHR46137:SF1">
    <property type="entry name" value="LRAT DOMAIN-CONTAINING PROTEIN"/>
    <property type="match status" value="1"/>
</dbReference>
<dbReference type="InterPro" id="IPR007053">
    <property type="entry name" value="LRAT_dom"/>
</dbReference>
<evidence type="ECO:0000313" key="4">
    <source>
        <dbReference type="Proteomes" id="UP000807159"/>
    </source>
</evidence>
<evidence type="ECO:0000313" key="3">
    <source>
        <dbReference type="EMBL" id="KAH8507540.1"/>
    </source>
</evidence>
<proteinExistence type="predicted"/>